<feature type="transmembrane region" description="Helical" evidence="6">
    <location>
        <begin position="48"/>
        <end position="68"/>
    </location>
</feature>
<keyword evidence="4 6" id="KW-1133">Transmembrane helix</keyword>
<evidence type="ECO:0000313" key="9">
    <source>
        <dbReference type="Proteomes" id="UP000001542"/>
    </source>
</evidence>
<keyword evidence="5 6" id="KW-0472">Membrane</keyword>
<evidence type="ECO:0000259" key="7">
    <source>
        <dbReference type="Pfam" id="PF00884"/>
    </source>
</evidence>
<keyword evidence="3 6" id="KW-0812">Transmembrane</keyword>
<dbReference type="AlphaFoldDB" id="A2GAX5"/>
<proteinExistence type="predicted"/>
<accession>A2GAX5</accession>
<keyword evidence="2" id="KW-1003">Cell membrane</keyword>
<reference evidence="8" key="1">
    <citation type="submission" date="2006-10" db="EMBL/GenBank/DDBJ databases">
        <authorList>
            <person name="Amadeo P."/>
            <person name="Zhao Q."/>
            <person name="Wortman J."/>
            <person name="Fraser-Liggett C."/>
            <person name="Carlton J."/>
        </authorList>
    </citation>
    <scope>NUCLEOTIDE SEQUENCE</scope>
    <source>
        <strain evidence="8">G3</strain>
    </source>
</reference>
<evidence type="ECO:0000256" key="4">
    <source>
        <dbReference type="ARBA" id="ARBA00022989"/>
    </source>
</evidence>
<dbReference type="SMR" id="A2GAX5"/>
<dbReference type="Pfam" id="PF00884">
    <property type="entry name" value="Sulfatase"/>
    <property type="match status" value="1"/>
</dbReference>
<organism evidence="8 9">
    <name type="scientific">Trichomonas vaginalis (strain ATCC PRA-98 / G3)</name>
    <dbReference type="NCBI Taxonomy" id="412133"/>
    <lineage>
        <taxon>Eukaryota</taxon>
        <taxon>Metamonada</taxon>
        <taxon>Parabasalia</taxon>
        <taxon>Trichomonadida</taxon>
        <taxon>Trichomonadidae</taxon>
        <taxon>Trichomonas</taxon>
    </lineage>
</organism>
<evidence type="ECO:0000256" key="6">
    <source>
        <dbReference type="SAM" id="Phobius"/>
    </source>
</evidence>
<dbReference type="GO" id="GO:0016020">
    <property type="term" value="C:membrane"/>
    <property type="evidence" value="ECO:0000318"/>
    <property type="project" value="GO_Central"/>
</dbReference>
<reference evidence="8" key="2">
    <citation type="journal article" date="2007" name="Science">
        <title>Draft genome sequence of the sexually transmitted pathogen Trichomonas vaginalis.</title>
        <authorList>
            <person name="Carlton J.M."/>
            <person name="Hirt R.P."/>
            <person name="Silva J.C."/>
            <person name="Delcher A.L."/>
            <person name="Schatz M."/>
            <person name="Zhao Q."/>
            <person name="Wortman J.R."/>
            <person name="Bidwell S.L."/>
            <person name="Alsmark U.C.M."/>
            <person name="Besteiro S."/>
            <person name="Sicheritz-Ponten T."/>
            <person name="Noel C.J."/>
            <person name="Dacks J.B."/>
            <person name="Foster P.G."/>
            <person name="Simillion C."/>
            <person name="Van de Peer Y."/>
            <person name="Miranda-Saavedra D."/>
            <person name="Barton G.J."/>
            <person name="Westrop G.D."/>
            <person name="Mueller S."/>
            <person name="Dessi D."/>
            <person name="Fiori P.L."/>
            <person name="Ren Q."/>
            <person name="Paulsen I."/>
            <person name="Zhang H."/>
            <person name="Bastida-Corcuera F.D."/>
            <person name="Simoes-Barbosa A."/>
            <person name="Brown M.T."/>
            <person name="Hayes R.D."/>
            <person name="Mukherjee M."/>
            <person name="Okumura C.Y."/>
            <person name="Schneider R."/>
            <person name="Smith A.J."/>
            <person name="Vanacova S."/>
            <person name="Villalvazo M."/>
            <person name="Haas B.J."/>
            <person name="Pertea M."/>
            <person name="Feldblyum T.V."/>
            <person name="Utterback T.R."/>
            <person name="Shu C.L."/>
            <person name="Osoegawa K."/>
            <person name="de Jong P.J."/>
            <person name="Hrdy I."/>
            <person name="Horvathova L."/>
            <person name="Zubacova Z."/>
            <person name="Dolezal P."/>
            <person name="Malik S.B."/>
            <person name="Logsdon J.M. Jr."/>
            <person name="Henze K."/>
            <person name="Gupta A."/>
            <person name="Wang C.C."/>
            <person name="Dunne R.L."/>
            <person name="Upcroft J.A."/>
            <person name="Upcroft P."/>
            <person name="White O."/>
            <person name="Salzberg S.L."/>
            <person name="Tang P."/>
            <person name="Chiu C.-H."/>
            <person name="Lee Y.-S."/>
            <person name="Embley T.M."/>
            <person name="Coombs G.H."/>
            <person name="Mottram J.C."/>
            <person name="Tachezy J."/>
            <person name="Fraser-Liggett C.M."/>
            <person name="Johnson P.J."/>
        </authorList>
    </citation>
    <scope>NUCLEOTIDE SEQUENCE [LARGE SCALE GENOMIC DNA]</scope>
    <source>
        <strain evidence="8">G3</strain>
    </source>
</reference>
<keyword evidence="9" id="KW-1185">Reference proteome</keyword>
<dbReference type="VEuPathDB" id="TrichDB:TVAGG3_0766970"/>
<dbReference type="InParanoid" id="A2GAX5"/>
<dbReference type="Proteomes" id="UP000001542">
    <property type="component" value="Unassembled WGS sequence"/>
</dbReference>
<protein>
    <recommendedName>
        <fullName evidence="7">Sulfatase N-terminal domain-containing protein</fullName>
    </recommendedName>
</protein>
<dbReference type="InterPro" id="IPR050448">
    <property type="entry name" value="OpgB/LTA_synthase_biosynth"/>
</dbReference>
<feature type="transmembrane region" description="Helical" evidence="6">
    <location>
        <begin position="133"/>
        <end position="156"/>
    </location>
</feature>
<evidence type="ECO:0000256" key="2">
    <source>
        <dbReference type="ARBA" id="ARBA00022475"/>
    </source>
</evidence>
<name>A2GAX5_TRIV3</name>
<dbReference type="PANTHER" id="PTHR47371:SF3">
    <property type="entry name" value="PHOSPHOGLYCEROL TRANSFERASE I"/>
    <property type="match status" value="1"/>
</dbReference>
<dbReference type="EMBL" id="DS114859">
    <property type="protein sequence ID" value="EAX85696.1"/>
    <property type="molecule type" value="Genomic_DNA"/>
</dbReference>
<dbReference type="PANTHER" id="PTHR47371">
    <property type="entry name" value="LIPOTEICHOIC ACID SYNTHASE"/>
    <property type="match status" value="1"/>
</dbReference>
<dbReference type="InterPro" id="IPR017850">
    <property type="entry name" value="Alkaline_phosphatase_core_sf"/>
</dbReference>
<dbReference type="SUPFAM" id="SSF53649">
    <property type="entry name" value="Alkaline phosphatase-like"/>
    <property type="match status" value="1"/>
</dbReference>
<dbReference type="KEGG" id="tva:4743338"/>
<feature type="transmembrane region" description="Helical" evidence="6">
    <location>
        <begin position="177"/>
        <end position="194"/>
    </location>
</feature>
<dbReference type="InterPro" id="IPR000917">
    <property type="entry name" value="Sulfatase_N"/>
</dbReference>
<comment type="subcellular location">
    <subcellularLocation>
        <location evidence="1">Cell membrane</location>
        <topology evidence="1">Multi-pass membrane protein</topology>
    </subcellularLocation>
</comment>
<evidence type="ECO:0000256" key="5">
    <source>
        <dbReference type="ARBA" id="ARBA00023136"/>
    </source>
</evidence>
<dbReference type="GO" id="GO:0016740">
    <property type="term" value="F:transferase activity"/>
    <property type="evidence" value="ECO:0000318"/>
    <property type="project" value="GO_Central"/>
</dbReference>
<feature type="transmembrane region" description="Helical" evidence="6">
    <location>
        <begin position="15"/>
        <end position="36"/>
    </location>
</feature>
<dbReference type="OrthoDB" id="103349at2759"/>
<evidence type="ECO:0000256" key="3">
    <source>
        <dbReference type="ARBA" id="ARBA00022692"/>
    </source>
</evidence>
<dbReference type="Gene3D" id="3.40.720.10">
    <property type="entry name" value="Alkaline Phosphatase, subunit A"/>
    <property type="match status" value="1"/>
</dbReference>
<feature type="domain" description="Sulfatase N-terminal" evidence="7">
    <location>
        <begin position="304"/>
        <end position="465"/>
    </location>
</feature>
<feature type="transmembrane region" description="Helical" evidence="6">
    <location>
        <begin position="80"/>
        <end position="101"/>
    </location>
</feature>
<evidence type="ECO:0000313" key="8">
    <source>
        <dbReference type="EMBL" id="EAX85696.1"/>
    </source>
</evidence>
<dbReference type="VEuPathDB" id="TrichDB:TVAG_131770"/>
<gene>
    <name evidence="8" type="ORF">TVAG_131770</name>
</gene>
<dbReference type="GO" id="GO:0005886">
    <property type="term" value="C:plasma membrane"/>
    <property type="evidence" value="ECO:0007669"/>
    <property type="project" value="UniProtKB-SubCell"/>
</dbReference>
<feature type="non-terminal residue" evidence="8">
    <location>
        <position position="487"/>
    </location>
</feature>
<evidence type="ECO:0000256" key="1">
    <source>
        <dbReference type="ARBA" id="ARBA00004651"/>
    </source>
</evidence>
<sequence length="487" mass="56359">MELIYLSKRLDRNSILSSCIHIFINIWLLSICRILNLKNLHRNKNFSIPFAILLNILPFIKQYISINITNIKFNKQPKRIMILNNVESMITILLLAIGISACKDVYESTGPLFHDEWVALLQSTATYKDNTKIVMLFVVKYLIENLILAITALVLFHFMTRYTISIYKYSFKPTYRFLSFVYLISFIFMAKPLYKPPVVTSSKFLYENSVLPSLDEIEFPEKKKNLIFISLEAYETMYFSKEHGGIYETSKSPNLESFAFSNNSIFFSNLNGDKVGGVNVIPRTKFTTAAQFAMACGYAFLTEPPRSGLTNNEPYFPKFKCLWDILKEVGYNTTVTYGTTPNDWGIGDLYYSHGINKLWSKYDVLPNSNDIYALDRDITPFFMKALTEMSQSKDPFFASFLTLDTHEPGFKCQDCIYEENSMITVVKCSDKRISNLLKWMEQQSWYNNTVIALFGDHIVRGNGYPELAERHNFSRRPFNMIINSGMR</sequence>